<evidence type="ECO:0000256" key="8">
    <source>
        <dbReference type="NCBIfam" id="TIGR00191"/>
    </source>
</evidence>
<keyword evidence="3 7" id="KW-0791">Threonine biosynthesis</keyword>
<evidence type="ECO:0000259" key="9">
    <source>
        <dbReference type="Pfam" id="PF00288"/>
    </source>
</evidence>
<comment type="subcellular location">
    <subcellularLocation>
        <location evidence="7">Cytoplasm</location>
    </subcellularLocation>
</comment>
<dbReference type="PIRSF" id="PIRSF000676">
    <property type="entry name" value="Homoser_kin"/>
    <property type="match status" value="1"/>
</dbReference>
<dbReference type="Pfam" id="PF08544">
    <property type="entry name" value="GHMP_kinases_C"/>
    <property type="match status" value="1"/>
</dbReference>
<evidence type="ECO:0000256" key="5">
    <source>
        <dbReference type="ARBA" id="ARBA00022777"/>
    </source>
</evidence>
<accession>A0ABW3Y4W0</accession>
<evidence type="ECO:0000256" key="3">
    <source>
        <dbReference type="ARBA" id="ARBA00022697"/>
    </source>
</evidence>
<dbReference type="Pfam" id="PF00288">
    <property type="entry name" value="GHMP_kinases_N"/>
    <property type="match status" value="1"/>
</dbReference>
<dbReference type="InterPro" id="IPR014721">
    <property type="entry name" value="Ribsml_uS5_D2-typ_fold_subgr"/>
</dbReference>
<comment type="similarity">
    <text evidence="7">Belongs to the GHMP kinase family. Homoserine kinase subfamily.</text>
</comment>
<dbReference type="PANTHER" id="PTHR20861">
    <property type="entry name" value="HOMOSERINE/4-DIPHOSPHOCYTIDYL-2-C-METHYL-D-ERYTHRITOL KINASE"/>
    <property type="match status" value="1"/>
</dbReference>
<dbReference type="InterPro" id="IPR036554">
    <property type="entry name" value="GHMP_kinase_C_sf"/>
</dbReference>
<dbReference type="HAMAP" id="MF_00384">
    <property type="entry name" value="Homoser_kinase"/>
    <property type="match status" value="1"/>
</dbReference>
<feature type="domain" description="GHMP kinase N-terminal" evidence="9">
    <location>
        <begin position="69"/>
        <end position="149"/>
    </location>
</feature>
<protein>
    <recommendedName>
        <fullName evidence="7 8">Homoserine kinase</fullName>
        <shortName evidence="7">HK</shortName>
        <shortName evidence="7">HSK</shortName>
        <ecNumber evidence="7 8">2.7.1.39</ecNumber>
    </recommendedName>
</protein>
<dbReference type="SUPFAM" id="SSF55060">
    <property type="entry name" value="GHMP Kinase, C-terminal domain"/>
    <property type="match status" value="1"/>
</dbReference>
<comment type="caution">
    <text evidence="7">Lacks conserved residue(s) required for the propagation of feature annotation.</text>
</comment>
<keyword evidence="7" id="KW-0963">Cytoplasm</keyword>
<evidence type="ECO:0000256" key="6">
    <source>
        <dbReference type="ARBA" id="ARBA00022840"/>
    </source>
</evidence>
<evidence type="ECO:0000313" key="11">
    <source>
        <dbReference type="EMBL" id="MFD1316166.1"/>
    </source>
</evidence>
<comment type="pathway">
    <text evidence="7">Amino-acid biosynthesis; L-threonine biosynthesis; L-threonine from L-aspartate: step 4/5.</text>
</comment>
<evidence type="ECO:0000259" key="10">
    <source>
        <dbReference type="Pfam" id="PF08544"/>
    </source>
</evidence>
<dbReference type="InterPro" id="IPR013750">
    <property type="entry name" value="GHMP_kinase_C_dom"/>
</dbReference>
<keyword evidence="1 7" id="KW-0028">Amino-acid biosynthesis</keyword>
<dbReference type="EMBL" id="JBHTMY010000003">
    <property type="protein sequence ID" value="MFD1316166.1"/>
    <property type="molecule type" value="Genomic_DNA"/>
</dbReference>
<keyword evidence="2 7" id="KW-0808">Transferase</keyword>
<keyword evidence="4 7" id="KW-0547">Nucleotide-binding</keyword>
<dbReference type="PRINTS" id="PR00958">
    <property type="entry name" value="HOMSERKINASE"/>
</dbReference>
<keyword evidence="6 7" id="KW-0067">ATP-binding</keyword>
<name>A0ABW3Y4W0_9FLAO</name>
<dbReference type="GO" id="GO:0004413">
    <property type="term" value="F:homoserine kinase activity"/>
    <property type="evidence" value="ECO:0007669"/>
    <property type="project" value="UniProtKB-EC"/>
</dbReference>
<comment type="caution">
    <text evidence="11">The sequence shown here is derived from an EMBL/GenBank/DDBJ whole genome shotgun (WGS) entry which is preliminary data.</text>
</comment>
<evidence type="ECO:0000256" key="1">
    <source>
        <dbReference type="ARBA" id="ARBA00022605"/>
    </source>
</evidence>
<dbReference type="Gene3D" id="3.30.70.890">
    <property type="entry name" value="GHMP kinase, C-terminal domain"/>
    <property type="match status" value="1"/>
</dbReference>
<dbReference type="SUPFAM" id="SSF54211">
    <property type="entry name" value="Ribosomal protein S5 domain 2-like"/>
    <property type="match status" value="1"/>
</dbReference>
<evidence type="ECO:0000256" key="2">
    <source>
        <dbReference type="ARBA" id="ARBA00022679"/>
    </source>
</evidence>
<dbReference type="PANTHER" id="PTHR20861:SF1">
    <property type="entry name" value="HOMOSERINE KINASE"/>
    <property type="match status" value="1"/>
</dbReference>
<comment type="catalytic activity">
    <reaction evidence="7">
        <text>L-homoserine + ATP = O-phospho-L-homoserine + ADP + H(+)</text>
        <dbReference type="Rhea" id="RHEA:13985"/>
        <dbReference type="ChEBI" id="CHEBI:15378"/>
        <dbReference type="ChEBI" id="CHEBI:30616"/>
        <dbReference type="ChEBI" id="CHEBI:57476"/>
        <dbReference type="ChEBI" id="CHEBI:57590"/>
        <dbReference type="ChEBI" id="CHEBI:456216"/>
        <dbReference type="EC" id="2.7.1.39"/>
    </reaction>
</comment>
<dbReference type="NCBIfam" id="TIGR00191">
    <property type="entry name" value="thrB"/>
    <property type="match status" value="1"/>
</dbReference>
<gene>
    <name evidence="7" type="primary">thrB</name>
    <name evidence="11" type="ORF">ACFQ39_11100</name>
</gene>
<feature type="domain" description="GHMP kinase C-terminal" evidence="10">
    <location>
        <begin position="210"/>
        <end position="286"/>
    </location>
</feature>
<dbReference type="InterPro" id="IPR006204">
    <property type="entry name" value="GHMP_kinase_N_dom"/>
</dbReference>
<dbReference type="RefSeq" id="WP_377178977.1">
    <property type="nucleotide sequence ID" value="NZ_JBHTMY010000003.1"/>
</dbReference>
<dbReference type="Proteomes" id="UP001597201">
    <property type="component" value="Unassembled WGS sequence"/>
</dbReference>
<evidence type="ECO:0000256" key="4">
    <source>
        <dbReference type="ARBA" id="ARBA00022741"/>
    </source>
</evidence>
<dbReference type="NCBIfam" id="NF002288">
    <property type="entry name" value="PRK01212.1-4"/>
    <property type="match status" value="1"/>
</dbReference>
<keyword evidence="5 7" id="KW-0418">Kinase</keyword>
<dbReference type="InterPro" id="IPR020568">
    <property type="entry name" value="Ribosomal_Su5_D2-typ_SF"/>
</dbReference>
<dbReference type="EC" id="2.7.1.39" evidence="7 8"/>
<dbReference type="InterPro" id="IPR000870">
    <property type="entry name" value="Homoserine_kinase"/>
</dbReference>
<organism evidence="11 12">
    <name type="scientific">Namhaeicola litoreus</name>
    <dbReference type="NCBI Taxonomy" id="1052145"/>
    <lineage>
        <taxon>Bacteria</taxon>
        <taxon>Pseudomonadati</taxon>
        <taxon>Bacteroidota</taxon>
        <taxon>Flavobacteriia</taxon>
        <taxon>Flavobacteriales</taxon>
        <taxon>Flavobacteriaceae</taxon>
        <taxon>Namhaeicola</taxon>
    </lineage>
</organism>
<evidence type="ECO:0000313" key="12">
    <source>
        <dbReference type="Proteomes" id="UP001597201"/>
    </source>
</evidence>
<reference evidence="12" key="1">
    <citation type="journal article" date="2019" name="Int. J. Syst. Evol. Microbiol.">
        <title>The Global Catalogue of Microorganisms (GCM) 10K type strain sequencing project: providing services to taxonomists for standard genome sequencing and annotation.</title>
        <authorList>
            <consortium name="The Broad Institute Genomics Platform"/>
            <consortium name="The Broad Institute Genome Sequencing Center for Infectious Disease"/>
            <person name="Wu L."/>
            <person name="Ma J."/>
        </authorList>
    </citation>
    <scope>NUCLEOTIDE SEQUENCE [LARGE SCALE GENOMIC DNA]</scope>
    <source>
        <strain evidence="12">CCUG 61485</strain>
    </source>
</reference>
<dbReference type="Gene3D" id="3.30.230.10">
    <property type="match status" value="1"/>
</dbReference>
<proteinExistence type="inferred from homology"/>
<sequence>MNELTIFSPATVANISCGFDVLGCCLDGIGDEMTIRKIPQKGIRISKITGMDLPLETENNVAGVAGLALLKKLKEDINFGFEIEIVKKIKPGSGIGSSAASAAGAVFAINHLLDKPFTELELIDFAREGERLACGFPITDNVAPALLGGFTLVKHDEPQKILKLPVLKDLFIVILHPQIEIKTSEARAILPIQVDLNLAVKQWANVGAFVHALHTQDELLFAASLHDYIVEPHRSKLIPGFEEIKDTALEQGALGCGISGSGPSIFSFCKGIQSAQNVKDKLEKIYRSKNIPFQIHISKINPVGIQIVESK</sequence>
<evidence type="ECO:0000256" key="7">
    <source>
        <dbReference type="HAMAP-Rule" id="MF_00384"/>
    </source>
</evidence>
<keyword evidence="12" id="KW-1185">Reference proteome</keyword>
<comment type="function">
    <text evidence="7">Catalyzes the ATP-dependent phosphorylation of L-homoserine to L-homoserine phosphate.</text>
</comment>